<dbReference type="SMART" id="SM01130">
    <property type="entry name" value="DHDPS"/>
    <property type="match status" value="1"/>
</dbReference>
<reference evidence="4 5" key="1">
    <citation type="submission" date="2015-11" db="EMBL/GenBank/DDBJ databases">
        <title>The genome of Debaryomyces fabryi.</title>
        <authorList>
            <person name="Tafer H."/>
            <person name="Lopandic K."/>
        </authorList>
    </citation>
    <scope>NUCLEOTIDE SEQUENCE [LARGE SCALE GENOMIC DNA]</scope>
    <source>
        <strain evidence="4 5">CBS 789</strain>
    </source>
</reference>
<dbReference type="RefSeq" id="XP_015469687.1">
    <property type="nucleotide sequence ID" value="XM_015609554.1"/>
</dbReference>
<keyword evidence="1" id="KW-0456">Lyase</keyword>
<dbReference type="PANTHER" id="PTHR12128:SF68">
    <property type="entry name" value="DIHYDRODIPICOLINATE SYNTHETASE"/>
    <property type="match status" value="1"/>
</dbReference>
<dbReference type="InterPro" id="IPR013785">
    <property type="entry name" value="Aldolase_TIM"/>
</dbReference>
<feature type="active site" description="Proton donor/acceptor" evidence="2">
    <location>
        <position position="147"/>
    </location>
</feature>
<protein>
    <submittedName>
        <fullName evidence="4">Uncharacterized protein</fullName>
    </submittedName>
</protein>
<evidence type="ECO:0000313" key="5">
    <source>
        <dbReference type="Proteomes" id="UP000054251"/>
    </source>
</evidence>
<evidence type="ECO:0000256" key="1">
    <source>
        <dbReference type="PIRNR" id="PIRNR001365"/>
    </source>
</evidence>
<feature type="binding site" evidence="3">
    <location>
        <position position="222"/>
    </location>
    <ligand>
        <name>pyruvate</name>
        <dbReference type="ChEBI" id="CHEBI:15361"/>
    </ligand>
</feature>
<evidence type="ECO:0000256" key="2">
    <source>
        <dbReference type="PIRSR" id="PIRSR001365-1"/>
    </source>
</evidence>
<dbReference type="OrthoDB" id="191315at2759"/>
<comment type="caution">
    <text evidence="4">The sequence shown here is derived from an EMBL/GenBank/DDBJ whole genome shotgun (WGS) entry which is preliminary data.</text>
</comment>
<dbReference type="CDD" id="cd00408">
    <property type="entry name" value="DHDPS-like"/>
    <property type="match status" value="1"/>
</dbReference>
<dbReference type="Pfam" id="PF00701">
    <property type="entry name" value="DHDPS"/>
    <property type="match status" value="1"/>
</dbReference>
<comment type="similarity">
    <text evidence="1">Belongs to the DapA family.</text>
</comment>
<dbReference type="PANTHER" id="PTHR12128">
    <property type="entry name" value="DIHYDRODIPICOLINATE SYNTHASE"/>
    <property type="match status" value="1"/>
</dbReference>
<dbReference type="SUPFAM" id="SSF51569">
    <property type="entry name" value="Aldolase"/>
    <property type="match status" value="1"/>
</dbReference>
<sequence length="316" mass="34639">MTLQDQIIQGGIYTPIPTFFKLDSKYTLDLETQVSHAKFLHKNGIRGLVVCGSMGECVHLTSQERHDVVAAIRQAIPDENFKLIAGAPPMGSIQEAVEESKLAALAGADFIILLVPGYFGPALISQQGILDYFNQVADQSALPVMIYNYPGTCNNVTITLDTYEKLSQHPNIVGTKLTHFNLDLYTLLGKNTTICKTNNFRPFTGLGQVLVPALSVGIYGAIDGLSALFPKVMVKLYNLCKEGKSVEASDLQYLVTKADMMILELNVVGIKYAIKQVHNFGEGLTGRPPLSRSIDIEAYKKFQPDIEALVKIENSL</sequence>
<name>A0A0V1Q502_9ASCO</name>
<accession>A0A0V1Q502</accession>
<dbReference type="PIRSF" id="PIRSF001365">
    <property type="entry name" value="DHDPS"/>
    <property type="match status" value="1"/>
</dbReference>
<gene>
    <name evidence="4" type="ORF">AC631_00724</name>
</gene>
<dbReference type="GO" id="GO:0008840">
    <property type="term" value="F:4-hydroxy-tetrahydrodipicolinate synthase activity"/>
    <property type="evidence" value="ECO:0007669"/>
    <property type="project" value="TreeGrafter"/>
</dbReference>
<dbReference type="Proteomes" id="UP000054251">
    <property type="component" value="Unassembled WGS sequence"/>
</dbReference>
<dbReference type="AlphaFoldDB" id="A0A0V1Q502"/>
<dbReference type="EMBL" id="LMYN01000008">
    <property type="protein sequence ID" value="KSA03585.1"/>
    <property type="molecule type" value="Genomic_DNA"/>
</dbReference>
<organism evidence="4 5">
    <name type="scientific">Debaryomyces fabryi</name>
    <dbReference type="NCBI Taxonomy" id="58627"/>
    <lineage>
        <taxon>Eukaryota</taxon>
        <taxon>Fungi</taxon>
        <taxon>Dikarya</taxon>
        <taxon>Ascomycota</taxon>
        <taxon>Saccharomycotina</taxon>
        <taxon>Pichiomycetes</taxon>
        <taxon>Debaryomycetaceae</taxon>
        <taxon>Debaryomyces</taxon>
    </lineage>
</organism>
<proteinExistence type="inferred from homology"/>
<feature type="active site" description="Schiff-base intermediate with substrate" evidence="2">
    <location>
        <position position="176"/>
    </location>
</feature>
<evidence type="ECO:0000256" key="3">
    <source>
        <dbReference type="PIRSR" id="PIRSR001365-2"/>
    </source>
</evidence>
<dbReference type="Gene3D" id="3.20.20.70">
    <property type="entry name" value="Aldolase class I"/>
    <property type="match status" value="1"/>
</dbReference>
<dbReference type="InterPro" id="IPR002220">
    <property type="entry name" value="DapA-like"/>
</dbReference>
<evidence type="ECO:0000313" key="4">
    <source>
        <dbReference type="EMBL" id="KSA03585.1"/>
    </source>
</evidence>
<dbReference type="GeneID" id="26837733"/>
<keyword evidence="5" id="KW-1185">Reference proteome</keyword>